<evidence type="ECO:0000256" key="4">
    <source>
        <dbReference type="ARBA" id="ARBA00023136"/>
    </source>
</evidence>
<organism evidence="5 6">
    <name type="scientific">Didymella rabiei</name>
    <name type="common">Chickpea ascochyta blight fungus</name>
    <name type="synonym">Mycosphaerella rabiei</name>
    <dbReference type="NCBI Taxonomy" id="5454"/>
    <lineage>
        <taxon>Eukaryota</taxon>
        <taxon>Fungi</taxon>
        <taxon>Dikarya</taxon>
        <taxon>Ascomycota</taxon>
        <taxon>Pezizomycotina</taxon>
        <taxon>Dothideomycetes</taxon>
        <taxon>Pleosporomycetidae</taxon>
        <taxon>Pleosporales</taxon>
        <taxon>Pleosporineae</taxon>
        <taxon>Didymellaceae</taxon>
        <taxon>Ascochyta</taxon>
    </lineage>
</organism>
<name>A0A162YAW4_DIDRA</name>
<protein>
    <submittedName>
        <fullName evidence="5">Uncharacterized protein</fullName>
    </submittedName>
</protein>
<dbReference type="Pfam" id="PF01124">
    <property type="entry name" value="MAPEG"/>
    <property type="match status" value="1"/>
</dbReference>
<gene>
    <name evidence="5" type="ORF">ST47_g9050</name>
</gene>
<dbReference type="PANTHER" id="PTHR35371:SF1">
    <property type="entry name" value="BLR7753 PROTEIN"/>
    <property type="match status" value="1"/>
</dbReference>
<dbReference type="AlphaFoldDB" id="A0A162YAW4"/>
<dbReference type="InterPro" id="IPR001129">
    <property type="entry name" value="Membr-assoc_MAPEG"/>
</dbReference>
<accession>A0A162YAW4</accession>
<evidence type="ECO:0000256" key="3">
    <source>
        <dbReference type="ARBA" id="ARBA00022989"/>
    </source>
</evidence>
<reference evidence="5 6" key="1">
    <citation type="journal article" date="2016" name="Sci. Rep.">
        <title>Draft genome sequencing and secretome analysis of fungal phytopathogen Ascochyta rabiei provides insight into the necrotrophic effector repertoire.</title>
        <authorList>
            <person name="Verma S."/>
            <person name="Gazara R.K."/>
            <person name="Nizam S."/>
            <person name="Parween S."/>
            <person name="Chattopadhyay D."/>
            <person name="Verma P.K."/>
        </authorList>
    </citation>
    <scope>NUCLEOTIDE SEQUENCE [LARGE SCALE GENOMIC DNA]</scope>
    <source>
        <strain evidence="5 6">ArDII</strain>
    </source>
</reference>
<keyword evidence="6" id="KW-1185">Reference proteome</keyword>
<evidence type="ECO:0000313" key="6">
    <source>
        <dbReference type="Proteomes" id="UP000076837"/>
    </source>
</evidence>
<evidence type="ECO:0000313" key="5">
    <source>
        <dbReference type="EMBL" id="KZM19922.1"/>
    </source>
</evidence>
<comment type="subcellular location">
    <subcellularLocation>
        <location evidence="1">Membrane</location>
    </subcellularLocation>
</comment>
<evidence type="ECO:0000256" key="2">
    <source>
        <dbReference type="ARBA" id="ARBA00022692"/>
    </source>
</evidence>
<dbReference type="SUPFAM" id="SSF161084">
    <property type="entry name" value="MAPEG domain-like"/>
    <property type="match status" value="1"/>
</dbReference>
<keyword evidence="2" id="KW-0812">Transmembrane</keyword>
<sequence>MTSNYSFYSIPVYWFLALVPHAYAVSVAKKANKGFWDNTNPRRTGYLEKNIPKDVFAKYERAEAAHANGLENAPFFIGAVLAGNFAGLDTFTMNSYTGVYVGLRALYSVLYIKTTTLKNSRARSMVWIAGLLTLFTLYIKAANKVLADS</sequence>
<dbReference type="EMBL" id="JYNV01000290">
    <property type="protein sequence ID" value="KZM19922.1"/>
    <property type="molecule type" value="Genomic_DNA"/>
</dbReference>
<dbReference type="GO" id="GO:0016020">
    <property type="term" value="C:membrane"/>
    <property type="evidence" value="ECO:0007669"/>
    <property type="project" value="UniProtKB-SubCell"/>
</dbReference>
<comment type="caution">
    <text evidence="5">The sequence shown here is derived from an EMBL/GenBank/DDBJ whole genome shotgun (WGS) entry which is preliminary data.</text>
</comment>
<dbReference type="PANTHER" id="PTHR35371">
    <property type="entry name" value="INNER MEMBRANE PROTEIN"/>
    <property type="match status" value="1"/>
</dbReference>
<keyword evidence="4" id="KW-0472">Membrane</keyword>
<dbReference type="InterPro" id="IPR023352">
    <property type="entry name" value="MAPEG-like_dom_sf"/>
</dbReference>
<dbReference type="Gene3D" id="1.20.120.550">
    <property type="entry name" value="Membrane associated eicosanoid/glutathione metabolism-like domain"/>
    <property type="match status" value="1"/>
</dbReference>
<proteinExistence type="predicted"/>
<dbReference type="Proteomes" id="UP000076837">
    <property type="component" value="Unassembled WGS sequence"/>
</dbReference>
<keyword evidence="3" id="KW-1133">Transmembrane helix</keyword>
<evidence type="ECO:0000256" key="1">
    <source>
        <dbReference type="ARBA" id="ARBA00004370"/>
    </source>
</evidence>
<dbReference type="OrthoDB" id="2122304at2759"/>